<keyword evidence="2" id="KW-0808">Transferase</keyword>
<reference evidence="2 3" key="1">
    <citation type="journal article" date="2018" name="Arch. Microbiol.">
        <title>New insights into the metabolic potential of the phototrophic purple bacterium Rhodopila globiformis DSM 161(T) from its draft genome sequence and evidence for a vanadium-dependent nitrogenase.</title>
        <authorList>
            <person name="Imhoff J.F."/>
            <person name="Rahn T."/>
            <person name="Kunzel S."/>
            <person name="Neulinger S.C."/>
        </authorList>
    </citation>
    <scope>NUCLEOTIDE SEQUENCE [LARGE SCALE GENOMIC DNA]</scope>
    <source>
        <strain evidence="2 3">DSM 16996</strain>
    </source>
</reference>
<keyword evidence="2" id="KW-0548">Nucleotidyltransferase</keyword>
<dbReference type="PANTHER" id="PTHR46390">
    <property type="entry name" value="MANNOSE-1-PHOSPHATE GUANYLYLTRANSFERASE"/>
    <property type="match status" value="1"/>
</dbReference>
<protein>
    <submittedName>
        <fullName evidence="2">Mannose-1-phosphate guanylyltransferase/mannose-6-phosphate isomerase</fullName>
        <ecNumber evidence="2">2.7.7.13</ecNumber>
    </submittedName>
</protein>
<sequence>MRKIIPVIMCGGAGTRVWPASRESMPKQFIALLGDRSTFQNTLLRLNAEAFDAPVIVTNHDYRFLVQEQMEEIGAKGQIVLEPERRDSAAAVAIACEIAAARAPDALVAVFAADHVVQKVEAFRALCIKAGEAAALGHIVTLGITP</sequence>
<dbReference type="GO" id="GO:0004475">
    <property type="term" value="F:mannose-1-phosphate guanylyltransferase (GTP) activity"/>
    <property type="evidence" value="ECO:0007669"/>
    <property type="project" value="UniProtKB-EC"/>
</dbReference>
<dbReference type="PANTHER" id="PTHR46390:SF1">
    <property type="entry name" value="MANNOSE-1-PHOSPHATE GUANYLYLTRANSFERASE"/>
    <property type="match status" value="1"/>
</dbReference>
<dbReference type="SUPFAM" id="SSF53448">
    <property type="entry name" value="Nucleotide-diphospho-sugar transferases"/>
    <property type="match status" value="1"/>
</dbReference>
<gene>
    <name evidence="2" type="primary">cpsB</name>
    <name evidence="2" type="ORF">CCR94_07560</name>
</gene>
<name>A0A2S6NBH5_9HYPH</name>
<dbReference type="OrthoDB" id="9806359at2"/>
<dbReference type="RefSeq" id="WP_158254659.1">
    <property type="nucleotide sequence ID" value="NZ_NHSJ01000046.1"/>
</dbReference>
<accession>A0A2S6NBH5</accession>
<comment type="caution">
    <text evidence="2">The sequence shown here is derived from an EMBL/GenBank/DDBJ whole genome shotgun (WGS) entry which is preliminary data.</text>
</comment>
<dbReference type="InterPro" id="IPR005835">
    <property type="entry name" value="NTP_transferase_dom"/>
</dbReference>
<organism evidence="2 3">
    <name type="scientific">Rhodoblastus sphagnicola</name>
    <dbReference type="NCBI Taxonomy" id="333368"/>
    <lineage>
        <taxon>Bacteria</taxon>
        <taxon>Pseudomonadati</taxon>
        <taxon>Pseudomonadota</taxon>
        <taxon>Alphaproteobacteria</taxon>
        <taxon>Hyphomicrobiales</taxon>
        <taxon>Rhodoblastaceae</taxon>
        <taxon>Rhodoblastus</taxon>
    </lineage>
</organism>
<dbReference type="InterPro" id="IPR029044">
    <property type="entry name" value="Nucleotide-diphossugar_trans"/>
</dbReference>
<feature type="non-terminal residue" evidence="2">
    <location>
        <position position="146"/>
    </location>
</feature>
<keyword evidence="3" id="KW-1185">Reference proteome</keyword>
<dbReference type="AlphaFoldDB" id="A0A2S6NBH5"/>
<evidence type="ECO:0000313" key="2">
    <source>
        <dbReference type="EMBL" id="PPQ31944.1"/>
    </source>
</evidence>
<dbReference type="Gene3D" id="3.90.550.10">
    <property type="entry name" value="Spore Coat Polysaccharide Biosynthesis Protein SpsA, Chain A"/>
    <property type="match status" value="1"/>
</dbReference>
<feature type="domain" description="Nucleotidyl transferase" evidence="1">
    <location>
        <begin position="6"/>
        <end position="146"/>
    </location>
</feature>
<dbReference type="EMBL" id="NHSJ01000046">
    <property type="protein sequence ID" value="PPQ31944.1"/>
    <property type="molecule type" value="Genomic_DNA"/>
</dbReference>
<dbReference type="GO" id="GO:0016853">
    <property type="term" value="F:isomerase activity"/>
    <property type="evidence" value="ECO:0007669"/>
    <property type="project" value="UniProtKB-KW"/>
</dbReference>
<proteinExistence type="predicted"/>
<keyword evidence="2" id="KW-0413">Isomerase</keyword>
<dbReference type="GO" id="GO:0009298">
    <property type="term" value="P:GDP-mannose biosynthetic process"/>
    <property type="evidence" value="ECO:0007669"/>
    <property type="project" value="TreeGrafter"/>
</dbReference>
<evidence type="ECO:0000313" key="3">
    <source>
        <dbReference type="Proteomes" id="UP000239089"/>
    </source>
</evidence>
<evidence type="ECO:0000259" key="1">
    <source>
        <dbReference type="Pfam" id="PF00483"/>
    </source>
</evidence>
<dbReference type="InterPro" id="IPR051161">
    <property type="entry name" value="Mannose-6P_isomerase_type2"/>
</dbReference>
<dbReference type="Proteomes" id="UP000239089">
    <property type="component" value="Unassembled WGS sequence"/>
</dbReference>
<dbReference type="Pfam" id="PF00483">
    <property type="entry name" value="NTP_transferase"/>
    <property type="match status" value="1"/>
</dbReference>
<dbReference type="EC" id="2.7.7.13" evidence="2"/>